<dbReference type="PANTHER" id="PTHR24291:SF50">
    <property type="entry name" value="BIFUNCTIONAL ALBAFLAVENONE MONOOXYGENASE_TERPENE SYNTHASE"/>
    <property type="match status" value="1"/>
</dbReference>
<dbReference type="PROSITE" id="PS00086">
    <property type="entry name" value="CYTOCHROME_P450"/>
    <property type="match status" value="1"/>
</dbReference>
<organism evidence="8 9">
    <name type="scientific">Hyphobacterium marinum</name>
    <dbReference type="NCBI Taxonomy" id="3116574"/>
    <lineage>
        <taxon>Bacteria</taxon>
        <taxon>Pseudomonadati</taxon>
        <taxon>Pseudomonadota</taxon>
        <taxon>Alphaproteobacteria</taxon>
        <taxon>Maricaulales</taxon>
        <taxon>Maricaulaceae</taxon>
        <taxon>Hyphobacterium</taxon>
    </lineage>
</organism>
<dbReference type="InterPro" id="IPR036396">
    <property type="entry name" value="Cyt_P450_sf"/>
</dbReference>
<name>A0ABU7LZU1_9PROT</name>
<comment type="similarity">
    <text evidence="1 7">Belongs to the cytochrome P450 family.</text>
</comment>
<comment type="caution">
    <text evidence="8">The sequence shown here is derived from an EMBL/GenBank/DDBJ whole genome shotgun (WGS) entry which is preliminary data.</text>
</comment>
<reference evidence="8 9" key="1">
    <citation type="submission" date="2024-01" db="EMBL/GenBank/DDBJ databases">
        <title>Hyphobacterium bacterium isolated from marine sediment.</title>
        <authorList>
            <person name="Zhao S."/>
        </authorList>
    </citation>
    <scope>NUCLEOTIDE SEQUENCE [LARGE SCALE GENOMIC DNA]</scope>
    <source>
        <strain evidence="8 9">Y60-23</strain>
    </source>
</reference>
<dbReference type="Proteomes" id="UP001310692">
    <property type="component" value="Unassembled WGS sequence"/>
</dbReference>
<evidence type="ECO:0000256" key="3">
    <source>
        <dbReference type="ARBA" id="ARBA00022723"/>
    </source>
</evidence>
<evidence type="ECO:0000256" key="1">
    <source>
        <dbReference type="ARBA" id="ARBA00010617"/>
    </source>
</evidence>
<protein>
    <submittedName>
        <fullName evidence="8">Cytochrome P450</fullName>
    </submittedName>
</protein>
<keyword evidence="9" id="KW-1185">Reference proteome</keyword>
<proteinExistence type="inferred from homology"/>
<gene>
    <name evidence="8" type="ORF">V0U35_09710</name>
</gene>
<dbReference type="RefSeq" id="WP_330196513.1">
    <property type="nucleotide sequence ID" value="NZ_JAZDRO010000004.1"/>
</dbReference>
<dbReference type="Pfam" id="PF00067">
    <property type="entry name" value="p450"/>
    <property type="match status" value="1"/>
</dbReference>
<sequence>MRRNPVELLPVEAFEFTRISVPFFGRTVHTISGPEEMKAVLLDDADAWRKSPLVIRMLRPVLGDSILTAHDDSWRRQRKALQPGFVKARILDLVPAMAEAADRVSAFVGQASQPADVTPALNEAALSVIENALFTQAKSFNRAIMRKAVEDVFEGLGRTRYSDLLPLHEATPRLMGRKAQRARQVLRKALTGEIAARRLSGDRHEDLLQLLLDARDPDTGGGFSDNDVRDNLISLVAAGHETTAIALTWALYLLAIDPETQDRAAAEIDSVLSGGPVTKESIAKLVFLRQVLEETMRLYPPAPMIGRRAIRNTQIAERQVKRGDIALVAFYALQRHSRYWDNPDAFDPDRFSPERRPTDPWVYRPFGGGPRACIGSGFAMTEAIVILATLLRDYRFAPVHGHAVNPVMTITFRPEGGLPLYITPRQ</sequence>
<dbReference type="PANTHER" id="PTHR24291">
    <property type="entry name" value="CYTOCHROME P450 FAMILY 4"/>
    <property type="match status" value="1"/>
</dbReference>
<keyword evidence="4 7" id="KW-0560">Oxidoreductase</keyword>
<keyword evidence="5 7" id="KW-0408">Iron</keyword>
<dbReference type="PRINTS" id="PR00463">
    <property type="entry name" value="EP450I"/>
</dbReference>
<dbReference type="PRINTS" id="PR00385">
    <property type="entry name" value="P450"/>
</dbReference>
<evidence type="ECO:0000256" key="2">
    <source>
        <dbReference type="ARBA" id="ARBA00022617"/>
    </source>
</evidence>
<dbReference type="InterPro" id="IPR002401">
    <property type="entry name" value="Cyt_P450_E_grp-I"/>
</dbReference>
<keyword evidence="6 7" id="KW-0503">Monooxygenase</keyword>
<evidence type="ECO:0000313" key="9">
    <source>
        <dbReference type="Proteomes" id="UP001310692"/>
    </source>
</evidence>
<evidence type="ECO:0000256" key="6">
    <source>
        <dbReference type="ARBA" id="ARBA00023033"/>
    </source>
</evidence>
<dbReference type="InterPro" id="IPR001128">
    <property type="entry name" value="Cyt_P450"/>
</dbReference>
<evidence type="ECO:0000256" key="7">
    <source>
        <dbReference type="RuleBase" id="RU000461"/>
    </source>
</evidence>
<dbReference type="InterPro" id="IPR050196">
    <property type="entry name" value="Cytochrome_P450_Monoox"/>
</dbReference>
<evidence type="ECO:0000256" key="4">
    <source>
        <dbReference type="ARBA" id="ARBA00023002"/>
    </source>
</evidence>
<dbReference type="Gene3D" id="1.10.630.10">
    <property type="entry name" value="Cytochrome P450"/>
    <property type="match status" value="1"/>
</dbReference>
<keyword evidence="2 7" id="KW-0349">Heme</keyword>
<evidence type="ECO:0000256" key="5">
    <source>
        <dbReference type="ARBA" id="ARBA00023004"/>
    </source>
</evidence>
<accession>A0ABU7LZU1</accession>
<dbReference type="InterPro" id="IPR017972">
    <property type="entry name" value="Cyt_P450_CS"/>
</dbReference>
<evidence type="ECO:0000313" key="8">
    <source>
        <dbReference type="EMBL" id="MEE2566956.1"/>
    </source>
</evidence>
<keyword evidence="3 7" id="KW-0479">Metal-binding</keyword>
<dbReference type="SUPFAM" id="SSF48264">
    <property type="entry name" value="Cytochrome P450"/>
    <property type="match status" value="1"/>
</dbReference>
<dbReference type="EMBL" id="JAZDRO010000004">
    <property type="protein sequence ID" value="MEE2566956.1"/>
    <property type="molecule type" value="Genomic_DNA"/>
</dbReference>